<dbReference type="Gene3D" id="3.40.190.10">
    <property type="entry name" value="Periplasmic binding protein-like II"/>
    <property type="match status" value="2"/>
</dbReference>
<gene>
    <name evidence="7" type="ORF">HU747_09295</name>
</gene>
<dbReference type="RefSeq" id="WP_049818762.1">
    <property type="nucleotide sequence ID" value="NZ_JABWRS010000005.1"/>
</dbReference>
<keyword evidence="2" id="KW-0805">Transcription regulation</keyword>
<name>A0ABR6V6C4_9PSED</name>
<dbReference type="EMBL" id="JABWRS010000005">
    <property type="protein sequence ID" value="MBC3475795.1"/>
    <property type="molecule type" value="Genomic_DNA"/>
</dbReference>
<dbReference type="SUPFAM" id="SSF46785">
    <property type="entry name" value="Winged helix' DNA-binding domain"/>
    <property type="match status" value="1"/>
</dbReference>
<dbReference type="Pfam" id="PF00126">
    <property type="entry name" value="HTH_1"/>
    <property type="match status" value="1"/>
</dbReference>
<evidence type="ECO:0000313" key="8">
    <source>
        <dbReference type="Proteomes" id="UP000628086"/>
    </source>
</evidence>
<dbReference type="Pfam" id="PF03466">
    <property type="entry name" value="LysR_substrate"/>
    <property type="match status" value="1"/>
</dbReference>
<evidence type="ECO:0000256" key="3">
    <source>
        <dbReference type="ARBA" id="ARBA00023125"/>
    </source>
</evidence>
<keyword evidence="4" id="KW-0010">Activator</keyword>
<dbReference type="InterPro" id="IPR036388">
    <property type="entry name" value="WH-like_DNA-bd_sf"/>
</dbReference>
<evidence type="ECO:0000256" key="5">
    <source>
        <dbReference type="ARBA" id="ARBA00023163"/>
    </source>
</evidence>
<dbReference type="PROSITE" id="PS50931">
    <property type="entry name" value="HTH_LYSR"/>
    <property type="match status" value="1"/>
</dbReference>
<evidence type="ECO:0000313" key="7">
    <source>
        <dbReference type="EMBL" id="MBC3475795.1"/>
    </source>
</evidence>
<protein>
    <submittedName>
        <fullName evidence="7">LysR family transcriptional regulator</fullName>
    </submittedName>
</protein>
<evidence type="ECO:0000256" key="2">
    <source>
        <dbReference type="ARBA" id="ARBA00023015"/>
    </source>
</evidence>
<evidence type="ECO:0000256" key="4">
    <source>
        <dbReference type="ARBA" id="ARBA00023159"/>
    </source>
</evidence>
<proteinExistence type="inferred from homology"/>
<dbReference type="PRINTS" id="PR00039">
    <property type="entry name" value="HTHLYSR"/>
</dbReference>
<dbReference type="InterPro" id="IPR036390">
    <property type="entry name" value="WH_DNA-bd_sf"/>
</dbReference>
<dbReference type="SUPFAM" id="SSF53850">
    <property type="entry name" value="Periplasmic binding protein-like II"/>
    <property type="match status" value="1"/>
</dbReference>
<comment type="caution">
    <text evidence="7">The sequence shown here is derived from an EMBL/GenBank/DDBJ whole genome shotgun (WGS) entry which is preliminary data.</text>
</comment>
<dbReference type="PANTHER" id="PTHR30293">
    <property type="entry name" value="TRANSCRIPTIONAL REGULATORY PROTEIN NAC-RELATED"/>
    <property type="match status" value="1"/>
</dbReference>
<evidence type="ECO:0000256" key="1">
    <source>
        <dbReference type="ARBA" id="ARBA00009437"/>
    </source>
</evidence>
<keyword evidence="5" id="KW-0804">Transcription</keyword>
<organism evidence="7 8">
    <name type="scientific">Pseudomonas taiwanensis</name>
    <dbReference type="NCBI Taxonomy" id="470150"/>
    <lineage>
        <taxon>Bacteria</taxon>
        <taxon>Pseudomonadati</taxon>
        <taxon>Pseudomonadota</taxon>
        <taxon>Gammaproteobacteria</taxon>
        <taxon>Pseudomonadales</taxon>
        <taxon>Pseudomonadaceae</taxon>
        <taxon>Pseudomonas</taxon>
    </lineage>
</organism>
<dbReference type="InterPro" id="IPR000847">
    <property type="entry name" value="LysR_HTH_N"/>
</dbReference>
<sequence length="315" mass="34979">MISTRPLNLRRLMYFVKSVEIGSLTQAAEVLYIAQPALSQQLAVLESELKQTLLIRTKRGVAPTPAGAALYRHALLIIRQCEQAQSEVHSVAGDISGKVRIALAQSSMAELLAMPLLHQIRDRHPGIVLDLNQNSGLRQSELVMSGRIDLAILGTSLYTAGIPYGIRFTPVFEEPLYYLSARRDIPEGPIKLADILDDYYILANTEHFLRRIVEDAFQRMNRQPKVVAEICKTSTLGEAIASGLGSSVLPRSVAMHLRSEMPSISCHPIEAPVIAHLALCEAERIQPTQAVQAARQVLLEVLERHVHTMRDHHKQ</sequence>
<comment type="similarity">
    <text evidence="1">Belongs to the LysR transcriptional regulatory family.</text>
</comment>
<dbReference type="Gene3D" id="1.10.10.10">
    <property type="entry name" value="Winged helix-like DNA-binding domain superfamily/Winged helix DNA-binding domain"/>
    <property type="match status" value="1"/>
</dbReference>
<keyword evidence="8" id="KW-1185">Reference proteome</keyword>
<dbReference type="Proteomes" id="UP000628086">
    <property type="component" value="Unassembled WGS sequence"/>
</dbReference>
<evidence type="ECO:0000259" key="6">
    <source>
        <dbReference type="PROSITE" id="PS50931"/>
    </source>
</evidence>
<reference evidence="7 8" key="1">
    <citation type="journal article" date="2020" name="Microorganisms">
        <title>Reliable Identification of Environmental Pseudomonas Isolates Using the rpoD Gene.</title>
        <authorList>
            <consortium name="The Broad Institute Genome Sequencing Platform"/>
            <person name="Girard L."/>
            <person name="Lood C."/>
            <person name="Rokni-Zadeh H."/>
            <person name="van Noort V."/>
            <person name="Lavigne R."/>
            <person name="De Mot R."/>
        </authorList>
    </citation>
    <scope>NUCLEOTIDE SEQUENCE [LARGE SCALE GENOMIC DNA]</scope>
    <source>
        <strain evidence="7 8">RW7P2</strain>
    </source>
</reference>
<dbReference type="PANTHER" id="PTHR30293:SF0">
    <property type="entry name" value="NITROGEN ASSIMILATION REGULATORY PROTEIN NAC"/>
    <property type="match status" value="1"/>
</dbReference>
<dbReference type="InterPro" id="IPR005119">
    <property type="entry name" value="LysR_subst-bd"/>
</dbReference>
<accession>A0ABR6V6C4</accession>
<keyword evidence="3" id="KW-0238">DNA-binding</keyword>
<feature type="domain" description="HTH lysR-type" evidence="6">
    <location>
        <begin position="7"/>
        <end position="64"/>
    </location>
</feature>